<sequence>MEKNWYVVHTYSGYENKVKTNLEKRVESMEMADKIFRVLVPVEEETETKNGKSKTVTKKVFPGYVIVEMIMTDDSWYVVRNTPGVTGFVGSSGAGSKPTALLPEEAEVILKQMGVEQPKVEVDFELKESVKVKEGPFANFIGVIEEIQDDKQKLKVHVNMFGRETPVELEFNQVEKI</sequence>
<dbReference type="STRING" id="1236971.JCM9152_2944"/>
<dbReference type="GO" id="GO:0005829">
    <property type="term" value="C:cytosol"/>
    <property type="evidence" value="ECO:0007669"/>
    <property type="project" value="TreeGrafter"/>
</dbReference>
<dbReference type="PRINTS" id="PR00338">
    <property type="entry name" value="NUSGTNSCPFCT"/>
</dbReference>
<feature type="domain" description="NusG-like N-terminal" evidence="8">
    <location>
        <begin position="2"/>
        <end position="113"/>
    </location>
</feature>
<dbReference type="OrthoDB" id="9809075at2"/>
<dbReference type="Pfam" id="PF02357">
    <property type="entry name" value="NusG"/>
    <property type="match status" value="1"/>
</dbReference>
<dbReference type="HAMAP" id="MF_00948">
    <property type="entry name" value="NusG"/>
    <property type="match status" value="1"/>
</dbReference>
<gene>
    <name evidence="5" type="primary">nusG</name>
    <name evidence="10" type="ORF">JCM9152_2944</name>
</gene>
<dbReference type="FunFam" id="2.30.30.30:FF:000002">
    <property type="entry name" value="Transcription termination/antitermination factor NusG"/>
    <property type="match status" value="1"/>
</dbReference>
<dbReference type="InterPro" id="IPR015869">
    <property type="entry name" value="Transcrpt_antiterm_NusG_bac_CS"/>
</dbReference>
<dbReference type="InterPro" id="IPR014722">
    <property type="entry name" value="Rib_uL2_dom2"/>
</dbReference>
<evidence type="ECO:0000313" key="11">
    <source>
        <dbReference type="Proteomes" id="UP000018895"/>
    </source>
</evidence>
<dbReference type="GO" id="GO:0006354">
    <property type="term" value="P:DNA-templated transcription elongation"/>
    <property type="evidence" value="ECO:0007669"/>
    <property type="project" value="UniProtKB-UniRule"/>
</dbReference>
<reference evidence="10" key="1">
    <citation type="journal article" date="2014" name="Genome Announc.">
        <title>Draft Genome Sequences of Three Alkaliphilic Bacillus Strains, Bacillus wakoensis JCM 9140T, Bacillus akibai JCM 9157T, and Bacillus hemicellulosilyticus JCM 9152T.</title>
        <authorList>
            <person name="Yuki M."/>
            <person name="Oshima K."/>
            <person name="Suda W."/>
            <person name="Oshida Y."/>
            <person name="Kitamura K."/>
            <person name="Iida T."/>
            <person name="Hattori M."/>
            <person name="Ohkuma M."/>
        </authorList>
    </citation>
    <scope>NUCLEOTIDE SEQUENCE [LARGE SCALE GENOMIC DNA]</scope>
    <source>
        <strain evidence="10">JCM 9152</strain>
    </source>
</reference>
<evidence type="ECO:0000256" key="2">
    <source>
        <dbReference type="ARBA" id="ARBA00022814"/>
    </source>
</evidence>
<dbReference type="PROSITE" id="PS01014">
    <property type="entry name" value="NUSG"/>
    <property type="match status" value="1"/>
</dbReference>
<evidence type="ECO:0000313" key="10">
    <source>
        <dbReference type="EMBL" id="GAE31473.1"/>
    </source>
</evidence>
<dbReference type="InterPro" id="IPR006645">
    <property type="entry name" value="NGN-like_dom"/>
</dbReference>
<evidence type="ECO:0000259" key="8">
    <source>
        <dbReference type="SMART" id="SM00738"/>
    </source>
</evidence>
<dbReference type="InterPro" id="IPR036735">
    <property type="entry name" value="NGN_dom_sf"/>
</dbReference>
<dbReference type="PANTHER" id="PTHR30265">
    <property type="entry name" value="RHO-INTERACTING TRANSCRIPTION TERMINATION FACTOR NUSG"/>
    <property type="match status" value="1"/>
</dbReference>
<dbReference type="Gene3D" id="3.30.70.940">
    <property type="entry name" value="NusG, N-terminal domain"/>
    <property type="match status" value="1"/>
</dbReference>
<dbReference type="FunFam" id="3.30.70.940:FF:000002">
    <property type="entry name" value="Transcription termination/antitermination protein NusG"/>
    <property type="match status" value="1"/>
</dbReference>
<dbReference type="SMART" id="SM00738">
    <property type="entry name" value="NGN"/>
    <property type="match status" value="1"/>
</dbReference>
<dbReference type="InterPro" id="IPR001062">
    <property type="entry name" value="Transcrpt_antiterm_NusG"/>
</dbReference>
<protein>
    <recommendedName>
        <fullName evidence="5 6">Transcription termination/antitermination protein NusG</fullName>
    </recommendedName>
</protein>
<keyword evidence="11" id="KW-1185">Reference proteome</keyword>
<dbReference type="InterPro" id="IPR008991">
    <property type="entry name" value="Translation_prot_SH3-like_sf"/>
</dbReference>
<dbReference type="InterPro" id="IPR043425">
    <property type="entry name" value="NusG-like"/>
</dbReference>
<keyword evidence="2 5" id="KW-0889">Transcription antitermination</keyword>
<evidence type="ECO:0000256" key="3">
    <source>
        <dbReference type="ARBA" id="ARBA00023015"/>
    </source>
</evidence>
<dbReference type="GO" id="GO:0031564">
    <property type="term" value="P:transcription antitermination"/>
    <property type="evidence" value="ECO:0007669"/>
    <property type="project" value="UniProtKB-UniRule"/>
</dbReference>
<dbReference type="PANTHER" id="PTHR30265:SF2">
    <property type="entry name" value="TRANSCRIPTION TERMINATION_ANTITERMINATION PROTEIN NUSG"/>
    <property type="match status" value="1"/>
</dbReference>
<dbReference type="GO" id="GO:0006353">
    <property type="term" value="P:DNA-templated transcription termination"/>
    <property type="evidence" value="ECO:0007669"/>
    <property type="project" value="UniProtKB-UniRule"/>
</dbReference>
<dbReference type="SMART" id="SM00739">
    <property type="entry name" value="KOW"/>
    <property type="match status" value="1"/>
</dbReference>
<dbReference type="AlphaFoldDB" id="W4QIL1"/>
<dbReference type="Proteomes" id="UP000018895">
    <property type="component" value="Unassembled WGS sequence"/>
</dbReference>
<evidence type="ECO:0000256" key="6">
    <source>
        <dbReference type="NCBIfam" id="TIGR00922"/>
    </source>
</evidence>
<comment type="caution">
    <text evidence="10">The sequence shown here is derived from an EMBL/GenBank/DDBJ whole genome shotgun (WGS) entry which is preliminary data.</text>
</comment>
<keyword evidence="1 5" id="KW-0806">Transcription termination</keyword>
<evidence type="ECO:0000256" key="4">
    <source>
        <dbReference type="ARBA" id="ARBA00023163"/>
    </source>
</evidence>
<dbReference type="SUPFAM" id="SSF82679">
    <property type="entry name" value="N-utilization substance G protein NusG, N-terminal domain"/>
    <property type="match status" value="1"/>
</dbReference>
<dbReference type="GO" id="GO:0032784">
    <property type="term" value="P:regulation of DNA-templated transcription elongation"/>
    <property type="evidence" value="ECO:0007669"/>
    <property type="project" value="InterPro"/>
</dbReference>
<dbReference type="InterPro" id="IPR047050">
    <property type="entry name" value="NGN"/>
</dbReference>
<dbReference type="RefSeq" id="WP_035345168.1">
    <property type="nucleotide sequence ID" value="NZ_BAUU01000020.1"/>
</dbReference>
<keyword evidence="3 5" id="KW-0805">Transcription regulation</keyword>
<name>W4QIL1_9BACI</name>
<keyword evidence="4 5" id="KW-0804">Transcription</keyword>
<comment type="similarity">
    <text evidence="5 7">Belongs to the NusG family.</text>
</comment>
<comment type="function">
    <text evidence="5 7">Participates in transcription elongation, termination and antitermination.</text>
</comment>
<dbReference type="EMBL" id="BAUU01000020">
    <property type="protein sequence ID" value="GAE31473.1"/>
    <property type="molecule type" value="Genomic_DNA"/>
</dbReference>
<dbReference type="Gene3D" id="2.30.30.30">
    <property type="match status" value="1"/>
</dbReference>
<dbReference type="CDD" id="cd09891">
    <property type="entry name" value="NGN_Bact_1"/>
    <property type="match status" value="1"/>
</dbReference>
<evidence type="ECO:0000256" key="7">
    <source>
        <dbReference type="RuleBase" id="RU000538"/>
    </source>
</evidence>
<dbReference type="CDD" id="cd06091">
    <property type="entry name" value="KOW_NusG"/>
    <property type="match status" value="1"/>
</dbReference>
<evidence type="ECO:0000259" key="9">
    <source>
        <dbReference type="SMART" id="SM00739"/>
    </source>
</evidence>
<evidence type="ECO:0000256" key="1">
    <source>
        <dbReference type="ARBA" id="ARBA00022472"/>
    </source>
</evidence>
<dbReference type="NCBIfam" id="TIGR00922">
    <property type="entry name" value="nusG"/>
    <property type="match status" value="1"/>
</dbReference>
<feature type="domain" description="KOW" evidence="9">
    <location>
        <begin position="123"/>
        <end position="150"/>
    </location>
</feature>
<dbReference type="SUPFAM" id="SSF50104">
    <property type="entry name" value="Translation proteins SH3-like domain"/>
    <property type="match status" value="1"/>
</dbReference>
<organism evidence="10 11">
    <name type="scientific">Halalkalibacter hemicellulosilyticusJCM 9152</name>
    <dbReference type="NCBI Taxonomy" id="1236971"/>
    <lineage>
        <taxon>Bacteria</taxon>
        <taxon>Bacillati</taxon>
        <taxon>Bacillota</taxon>
        <taxon>Bacilli</taxon>
        <taxon>Bacillales</taxon>
        <taxon>Bacillaceae</taxon>
        <taxon>Halalkalibacter</taxon>
    </lineage>
</organism>
<evidence type="ECO:0000256" key="5">
    <source>
        <dbReference type="HAMAP-Rule" id="MF_00948"/>
    </source>
</evidence>
<accession>W4QIL1</accession>
<dbReference type="Pfam" id="PF00467">
    <property type="entry name" value="KOW"/>
    <property type="match status" value="1"/>
</dbReference>
<proteinExistence type="inferred from homology"/>
<dbReference type="InterPro" id="IPR005824">
    <property type="entry name" value="KOW"/>
</dbReference>